<dbReference type="SUPFAM" id="SSF52113">
    <property type="entry name" value="BRCT domain"/>
    <property type="match status" value="1"/>
</dbReference>
<reference evidence="3 4" key="1">
    <citation type="journal article" date="2017" name="Genome Announc.">
        <title>Genome sequence of the saprophytic ascomycete Epicoccum nigrum ICMP 19927 strain isolated from New Zealand.</title>
        <authorList>
            <person name="Fokin M."/>
            <person name="Fleetwood D."/>
            <person name="Weir B.S."/>
            <person name="Villas-Boas S.G."/>
        </authorList>
    </citation>
    <scope>NUCLEOTIDE SEQUENCE [LARGE SCALE GENOMIC DNA]</scope>
    <source>
        <strain evidence="3 4">ICMP 19927</strain>
    </source>
</reference>
<feature type="compositionally biased region" description="Acidic residues" evidence="1">
    <location>
        <begin position="319"/>
        <end position="329"/>
    </location>
</feature>
<feature type="region of interest" description="Disordered" evidence="1">
    <location>
        <begin position="123"/>
        <end position="147"/>
    </location>
</feature>
<dbReference type="Gene3D" id="3.40.50.10190">
    <property type="entry name" value="BRCT domain"/>
    <property type="match status" value="1"/>
</dbReference>
<dbReference type="PROSITE" id="PS50172">
    <property type="entry name" value="BRCT"/>
    <property type="match status" value="1"/>
</dbReference>
<dbReference type="PANTHER" id="PTHR47667">
    <property type="entry name" value="REGULATOR OF TY1 TRANSPOSITION PROTEIN 107"/>
    <property type="match status" value="1"/>
</dbReference>
<dbReference type="AlphaFoldDB" id="A0A1Y2M6F6"/>
<feature type="compositionally biased region" description="Basic and acidic residues" evidence="1">
    <location>
        <begin position="506"/>
        <end position="534"/>
    </location>
</feature>
<dbReference type="PANTHER" id="PTHR47667:SF1">
    <property type="entry name" value="REGULATOR OF TY1 TRANSPOSITION PROTEIN 107"/>
    <property type="match status" value="1"/>
</dbReference>
<feature type="region of interest" description="Disordered" evidence="1">
    <location>
        <begin position="171"/>
        <end position="227"/>
    </location>
</feature>
<organism evidence="3 4">
    <name type="scientific">Epicoccum nigrum</name>
    <name type="common">Soil fungus</name>
    <name type="synonym">Epicoccum purpurascens</name>
    <dbReference type="NCBI Taxonomy" id="105696"/>
    <lineage>
        <taxon>Eukaryota</taxon>
        <taxon>Fungi</taxon>
        <taxon>Dikarya</taxon>
        <taxon>Ascomycota</taxon>
        <taxon>Pezizomycotina</taxon>
        <taxon>Dothideomycetes</taxon>
        <taxon>Pleosporomycetidae</taxon>
        <taxon>Pleosporales</taxon>
        <taxon>Pleosporineae</taxon>
        <taxon>Didymellaceae</taxon>
        <taxon>Epicoccum</taxon>
    </lineage>
</organism>
<protein>
    <recommendedName>
        <fullName evidence="2">BRCT domain-containing protein</fullName>
    </recommendedName>
</protein>
<dbReference type="InterPro" id="IPR001357">
    <property type="entry name" value="BRCT_dom"/>
</dbReference>
<dbReference type="OMA" id="YDWFDDS"/>
<evidence type="ECO:0000313" key="4">
    <source>
        <dbReference type="Proteomes" id="UP000193240"/>
    </source>
</evidence>
<feature type="compositionally biased region" description="Basic residues" evidence="1">
    <location>
        <begin position="134"/>
        <end position="144"/>
    </location>
</feature>
<accession>A0A1Y2M6F6</accession>
<dbReference type="STRING" id="105696.A0A1Y2M6F6"/>
<dbReference type="EMBL" id="KZ107840">
    <property type="protein sequence ID" value="OSS51660.1"/>
    <property type="molecule type" value="Genomic_DNA"/>
</dbReference>
<keyword evidence="4" id="KW-1185">Reference proteome</keyword>
<evidence type="ECO:0000256" key="1">
    <source>
        <dbReference type="SAM" id="MobiDB-lite"/>
    </source>
</evidence>
<name>A0A1Y2M6F6_EPING</name>
<dbReference type="CDD" id="cd00027">
    <property type="entry name" value="BRCT"/>
    <property type="match status" value="1"/>
</dbReference>
<dbReference type="InterPro" id="IPR053036">
    <property type="entry name" value="CellCycle_DNARepair_Reg"/>
</dbReference>
<feature type="domain" description="BRCT" evidence="2">
    <location>
        <begin position="1"/>
        <end position="91"/>
    </location>
</feature>
<dbReference type="SMART" id="SM00292">
    <property type="entry name" value="BRCT"/>
    <property type="match status" value="1"/>
</dbReference>
<dbReference type="Pfam" id="PF00533">
    <property type="entry name" value="BRCT"/>
    <property type="match status" value="1"/>
</dbReference>
<evidence type="ECO:0000313" key="3">
    <source>
        <dbReference type="EMBL" id="OSS51660.1"/>
    </source>
</evidence>
<gene>
    <name evidence="3" type="ORF">B5807_03131</name>
</gene>
<dbReference type="InterPro" id="IPR036420">
    <property type="entry name" value="BRCT_dom_sf"/>
</dbReference>
<dbReference type="Proteomes" id="UP000193240">
    <property type="component" value="Unassembled WGS sequence"/>
</dbReference>
<evidence type="ECO:0000259" key="2">
    <source>
        <dbReference type="PROSITE" id="PS50172"/>
    </source>
</evidence>
<feature type="compositionally biased region" description="Low complexity" evidence="1">
    <location>
        <begin position="177"/>
        <end position="216"/>
    </location>
</feature>
<sequence length="592" mass="64993">MGVLSGLTIAVAGTLDYDNTQIKKWVGANGGRYSPSVSKYVTHLIASKEAWKSASDDVQKAVKHEAWVLTYDWLEDSLLNKRKLAETKYSWEDKEQERKRNKEMKKLGLLADTKKFQDGCEAAKKATGTGTSKSRSRAVTRKPRQSSSVLVGDMVNVPFVSAAESLRQKREAREAAAARTAAEQAAKKASQPPTDASSSPPASASASSHTLTAPSSQPEPQPAPQAKKSLKDLYHYFLDATGFEYKILLTRCDLPANTMQRYHLSILESHTKPNVYCTFIQYYPAGPAEPNTDSSGCIQAVFDFNNTFRSTTIKAEAASDADDDDDDDNNNNNDNDNNEEQTHPTPAKPPTQPQQQQHPEATRLLSLSQPPGPSPSPSLPYKTLLTPLSSPFPLAFRSFRSAFRDLTLLGWEERFADGSPLAGRARRLDVEPFVYVRPKQGMPTGLAPQVLGGMGMFCGTPEAALGADADVHGAGDAVDDGYVRPAFAFLPALDAPLGDGVVGSRVRAERRERERERERKVEEKRREEEGEQRCVKRGGSAGLERAKRSRYSGPLFDWWRTGRDEEGGGGGGGGGGKKRRLFPAERRGWDWD</sequence>
<feature type="region of interest" description="Disordered" evidence="1">
    <location>
        <begin position="316"/>
        <end position="360"/>
    </location>
</feature>
<feature type="region of interest" description="Disordered" evidence="1">
    <location>
        <begin position="503"/>
        <end position="592"/>
    </location>
</feature>
<dbReference type="InParanoid" id="A0A1Y2M6F6"/>
<feature type="compositionally biased region" description="Basic and acidic residues" evidence="1">
    <location>
        <begin position="582"/>
        <end position="592"/>
    </location>
</feature>
<proteinExistence type="predicted"/>